<organism evidence="2 3">
    <name type="scientific">Pleurodeles waltl</name>
    <name type="common">Iberian ribbed newt</name>
    <dbReference type="NCBI Taxonomy" id="8319"/>
    <lineage>
        <taxon>Eukaryota</taxon>
        <taxon>Metazoa</taxon>
        <taxon>Chordata</taxon>
        <taxon>Craniata</taxon>
        <taxon>Vertebrata</taxon>
        <taxon>Euteleostomi</taxon>
        <taxon>Amphibia</taxon>
        <taxon>Batrachia</taxon>
        <taxon>Caudata</taxon>
        <taxon>Salamandroidea</taxon>
        <taxon>Salamandridae</taxon>
        <taxon>Pleurodelinae</taxon>
        <taxon>Pleurodeles</taxon>
    </lineage>
</organism>
<dbReference type="AlphaFoldDB" id="A0AAV7TNV1"/>
<accession>A0AAV7TNV1</accession>
<evidence type="ECO:0000313" key="3">
    <source>
        <dbReference type="Proteomes" id="UP001066276"/>
    </source>
</evidence>
<name>A0AAV7TNV1_PLEWA</name>
<reference evidence="2" key="1">
    <citation type="journal article" date="2022" name="bioRxiv">
        <title>Sequencing and chromosome-scale assembly of the giantPleurodeles waltlgenome.</title>
        <authorList>
            <person name="Brown T."/>
            <person name="Elewa A."/>
            <person name="Iarovenko S."/>
            <person name="Subramanian E."/>
            <person name="Araus A.J."/>
            <person name="Petzold A."/>
            <person name="Susuki M."/>
            <person name="Suzuki K.-i.T."/>
            <person name="Hayashi T."/>
            <person name="Toyoda A."/>
            <person name="Oliveira C."/>
            <person name="Osipova E."/>
            <person name="Leigh N.D."/>
            <person name="Simon A."/>
            <person name="Yun M.H."/>
        </authorList>
    </citation>
    <scope>NUCLEOTIDE SEQUENCE</scope>
    <source>
        <strain evidence="2">20211129_DDA</strain>
        <tissue evidence="2">Liver</tissue>
    </source>
</reference>
<protein>
    <submittedName>
        <fullName evidence="2">Uncharacterized protein</fullName>
    </submittedName>
</protein>
<dbReference type="EMBL" id="JANPWB010000006">
    <property type="protein sequence ID" value="KAJ1177609.1"/>
    <property type="molecule type" value="Genomic_DNA"/>
</dbReference>
<dbReference type="Proteomes" id="UP001066276">
    <property type="component" value="Chromosome 3_2"/>
</dbReference>
<feature type="region of interest" description="Disordered" evidence="1">
    <location>
        <begin position="28"/>
        <end position="107"/>
    </location>
</feature>
<gene>
    <name evidence="2" type="ORF">NDU88_002862</name>
</gene>
<feature type="compositionally biased region" description="Basic and acidic residues" evidence="1">
    <location>
        <begin position="93"/>
        <end position="107"/>
    </location>
</feature>
<sequence length="135" mass="14292">MRLLSAPWPGNTAARTHRCLHEVQTAAATVGPGPSHPPPSPSSGQRPGLAASTCHTQPTWRRRCPNRPSLGARPTDTRGALSVRQALSAPSATRDHPAGEGRARRTDISCLGGRVPKVASVYSVILATPPRTHFK</sequence>
<keyword evidence="3" id="KW-1185">Reference proteome</keyword>
<proteinExistence type="predicted"/>
<evidence type="ECO:0000313" key="2">
    <source>
        <dbReference type="EMBL" id="KAJ1177609.1"/>
    </source>
</evidence>
<comment type="caution">
    <text evidence="2">The sequence shown here is derived from an EMBL/GenBank/DDBJ whole genome shotgun (WGS) entry which is preliminary data.</text>
</comment>
<evidence type="ECO:0000256" key="1">
    <source>
        <dbReference type="SAM" id="MobiDB-lite"/>
    </source>
</evidence>